<feature type="transmembrane region" description="Helical" evidence="9">
    <location>
        <begin position="7"/>
        <end position="26"/>
    </location>
</feature>
<keyword evidence="6 9" id="KW-1133">Transmembrane helix</keyword>
<dbReference type="STRING" id="89524.SAMN05444370_10788"/>
<dbReference type="Proteomes" id="UP000198703">
    <property type="component" value="Unassembled WGS sequence"/>
</dbReference>
<comment type="function">
    <text evidence="9">Part of the tripartite ATP-independent periplasmic (TRAP) transport system.</text>
</comment>
<organism evidence="11 12">
    <name type="scientific">Rubrimonas cliftonensis</name>
    <dbReference type="NCBI Taxonomy" id="89524"/>
    <lineage>
        <taxon>Bacteria</taxon>
        <taxon>Pseudomonadati</taxon>
        <taxon>Pseudomonadota</taxon>
        <taxon>Alphaproteobacteria</taxon>
        <taxon>Rhodobacterales</taxon>
        <taxon>Paracoccaceae</taxon>
        <taxon>Rubrimonas</taxon>
    </lineage>
</organism>
<evidence type="ECO:0000256" key="5">
    <source>
        <dbReference type="ARBA" id="ARBA00022692"/>
    </source>
</evidence>
<protein>
    <recommendedName>
        <fullName evidence="9">TRAP transporter small permease protein</fullName>
    </recommendedName>
</protein>
<evidence type="ECO:0000256" key="1">
    <source>
        <dbReference type="ARBA" id="ARBA00004429"/>
    </source>
</evidence>
<dbReference type="GO" id="GO:0022857">
    <property type="term" value="F:transmembrane transporter activity"/>
    <property type="evidence" value="ECO:0007669"/>
    <property type="project" value="UniProtKB-UniRule"/>
</dbReference>
<keyword evidence="4 9" id="KW-0997">Cell inner membrane</keyword>
<dbReference type="PANTHER" id="PTHR35011">
    <property type="entry name" value="2,3-DIKETO-L-GULONATE TRAP TRANSPORTER SMALL PERMEASE PROTEIN YIAM"/>
    <property type="match status" value="1"/>
</dbReference>
<evidence type="ECO:0000259" key="10">
    <source>
        <dbReference type="Pfam" id="PF04290"/>
    </source>
</evidence>
<dbReference type="GO" id="GO:0005886">
    <property type="term" value="C:plasma membrane"/>
    <property type="evidence" value="ECO:0007669"/>
    <property type="project" value="UniProtKB-SubCell"/>
</dbReference>
<feature type="domain" description="Tripartite ATP-independent periplasmic transporters DctQ component" evidence="10">
    <location>
        <begin position="24"/>
        <end position="152"/>
    </location>
</feature>
<dbReference type="PANTHER" id="PTHR35011:SF10">
    <property type="entry name" value="TRAP TRANSPORTER SMALL PERMEASE PROTEIN"/>
    <property type="match status" value="1"/>
</dbReference>
<evidence type="ECO:0000256" key="6">
    <source>
        <dbReference type="ARBA" id="ARBA00022989"/>
    </source>
</evidence>
<keyword evidence="5 9" id="KW-0812">Transmembrane</keyword>
<sequence length="166" mass="17855">MGLVDRLSDALAAFAGWVYFAVGLMLSYEVAARYFFTAPTIWAEELSRLFFVWATLLAAPALLRHGQHIRVTVVTALLGEPARRAARLIALAVVLAVCVVVVWAGLDAPLNSFARGRTTGSMLDMPAWWPQAAVPAAFALLGLQTALEMARTAMGAPMPDDSPVQE</sequence>
<evidence type="ECO:0000313" key="11">
    <source>
        <dbReference type="EMBL" id="SEA60102.1"/>
    </source>
</evidence>
<comment type="subunit">
    <text evidence="9">The complex comprises the extracytoplasmic solute receptor protein and the two transmembrane proteins.</text>
</comment>
<comment type="similarity">
    <text evidence="8 9">Belongs to the TRAP transporter small permease family.</text>
</comment>
<feature type="transmembrane region" description="Helical" evidence="9">
    <location>
        <begin position="85"/>
        <end position="106"/>
    </location>
</feature>
<reference evidence="11 12" key="1">
    <citation type="submission" date="2016-10" db="EMBL/GenBank/DDBJ databases">
        <authorList>
            <person name="de Groot N.N."/>
        </authorList>
    </citation>
    <scope>NUCLEOTIDE SEQUENCE [LARGE SCALE GENOMIC DNA]</scope>
    <source>
        <strain evidence="11 12">DSM 15345</strain>
    </source>
</reference>
<evidence type="ECO:0000256" key="8">
    <source>
        <dbReference type="ARBA" id="ARBA00038436"/>
    </source>
</evidence>
<comment type="caution">
    <text evidence="9">Lacks conserved residue(s) required for the propagation of feature annotation.</text>
</comment>
<evidence type="ECO:0000256" key="7">
    <source>
        <dbReference type="ARBA" id="ARBA00023136"/>
    </source>
</evidence>
<dbReference type="GO" id="GO:0015740">
    <property type="term" value="P:C4-dicarboxylate transport"/>
    <property type="evidence" value="ECO:0007669"/>
    <property type="project" value="TreeGrafter"/>
</dbReference>
<dbReference type="OrthoDB" id="4250245at2"/>
<comment type="subcellular location">
    <subcellularLocation>
        <location evidence="1 9">Cell inner membrane</location>
        <topology evidence="1 9">Multi-pass membrane protein</topology>
    </subcellularLocation>
</comment>
<accession>A0A1H4CJ58</accession>
<dbReference type="AlphaFoldDB" id="A0A1H4CJ58"/>
<keyword evidence="3" id="KW-1003">Cell membrane</keyword>
<gene>
    <name evidence="11" type="ORF">SAMN05444370_10788</name>
</gene>
<name>A0A1H4CJ58_9RHOB</name>
<evidence type="ECO:0000256" key="3">
    <source>
        <dbReference type="ARBA" id="ARBA00022475"/>
    </source>
</evidence>
<proteinExistence type="inferred from homology"/>
<keyword evidence="12" id="KW-1185">Reference proteome</keyword>
<keyword evidence="7 9" id="KW-0472">Membrane</keyword>
<evidence type="ECO:0000313" key="12">
    <source>
        <dbReference type="Proteomes" id="UP000198703"/>
    </source>
</evidence>
<feature type="transmembrane region" description="Helical" evidence="9">
    <location>
        <begin position="126"/>
        <end position="147"/>
    </location>
</feature>
<evidence type="ECO:0000256" key="2">
    <source>
        <dbReference type="ARBA" id="ARBA00022448"/>
    </source>
</evidence>
<evidence type="ECO:0000256" key="4">
    <source>
        <dbReference type="ARBA" id="ARBA00022519"/>
    </source>
</evidence>
<dbReference type="InterPro" id="IPR007387">
    <property type="entry name" value="TRAP_DctQ"/>
</dbReference>
<dbReference type="RefSeq" id="WP_093254031.1">
    <property type="nucleotide sequence ID" value="NZ_FNQM01000007.1"/>
</dbReference>
<evidence type="ECO:0000256" key="9">
    <source>
        <dbReference type="RuleBase" id="RU369079"/>
    </source>
</evidence>
<keyword evidence="2 9" id="KW-0813">Transport</keyword>
<dbReference type="InterPro" id="IPR055348">
    <property type="entry name" value="DctQ"/>
</dbReference>
<dbReference type="EMBL" id="FNQM01000007">
    <property type="protein sequence ID" value="SEA60102.1"/>
    <property type="molecule type" value="Genomic_DNA"/>
</dbReference>
<dbReference type="Pfam" id="PF04290">
    <property type="entry name" value="DctQ"/>
    <property type="match status" value="1"/>
</dbReference>